<dbReference type="Proteomes" id="UP000250166">
    <property type="component" value="Unassembled WGS sequence"/>
</dbReference>
<dbReference type="AlphaFoldDB" id="A0A2X3B2D9"/>
<accession>A0A2X3B2D9</accession>
<organism evidence="1 2">
    <name type="scientific">Helicobacter fennelliae</name>
    <dbReference type="NCBI Taxonomy" id="215"/>
    <lineage>
        <taxon>Bacteria</taxon>
        <taxon>Pseudomonadati</taxon>
        <taxon>Campylobacterota</taxon>
        <taxon>Epsilonproteobacteria</taxon>
        <taxon>Campylobacterales</taxon>
        <taxon>Helicobacteraceae</taxon>
        <taxon>Helicobacter</taxon>
    </lineage>
</organism>
<protein>
    <submittedName>
        <fullName evidence="1">Uncharacterized protein</fullName>
    </submittedName>
</protein>
<reference evidence="1 2" key="1">
    <citation type="submission" date="2018-06" db="EMBL/GenBank/DDBJ databases">
        <authorList>
            <consortium name="Pathogen Informatics"/>
            <person name="Doyle S."/>
        </authorList>
    </citation>
    <scope>NUCLEOTIDE SEQUENCE [LARGE SCALE GENOMIC DNA]</scope>
    <source>
        <strain evidence="1 2">NCTC13102</strain>
    </source>
</reference>
<evidence type="ECO:0000313" key="2">
    <source>
        <dbReference type="Proteomes" id="UP000250166"/>
    </source>
</evidence>
<name>A0A2X3B2D9_9HELI</name>
<proteinExistence type="predicted"/>
<dbReference type="EMBL" id="UAWL01000006">
    <property type="protein sequence ID" value="SQB99438.1"/>
    <property type="molecule type" value="Genomic_DNA"/>
</dbReference>
<gene>
    <name evidence="1" type="ORF">NCTC13102_01762</name>
</gene>
<dbReference type="RefSeq" id="WP_112058931.1">
    <property type="nucleotide sequence ID" value="NZ_UAWL01000006.1"/>
</dbReference>
<evidence type="ECO:0000313" key="1">
    <source>
        <dbReference type="EMBL" id="SQB99438.1"/>
    </source>
</evidence>
<sequence length="89" mass="10200">MSKSNIVSFRITEQNKNQLCKIQEKSGLDKSKILNFLIESFEPHKHLELLESSNDEVGKKKIVLYLSLDEYAKLKQSAQQNFRGSVAKS</sequence>